<keyword evidence="10 15" id="KW-0798">TonB box</keyword>
<dbReference type="InterPro" id="IPR039426">
    <property type="entry name" value="TonB-dep_rcpt-like"/>
</dbReference>
<evidence type="ECO:0000256" key="13">
    <source>
        <dbReference type="ARBA" id="ARBA00023237"/>
    </source>
</evidence>
<dbReference type="InterPro" id="IPR000531">
    <property type="entry name" value="Beta-barrel_TonB"/>
</dbReference>
<evidence type="ECO:0000256" key="3">
    <source>
        <dbReference type="ARBA" id="ARBA00022448"/>
    </source>
</evidence>
<dbReference type="FunFam" id="2.170.130.10:FF:000001">
    <property type="entry name" value="Catecholate siderophore TonB-dependent receptor"/>
    <property type="match status" value="1"/>
</dbReference>
<comment type="caution">
    <text evidence="18">The sequence shown here is derived from an EMBL/GenBank/DDBJ whole genome shotgun (WGS) entry which is preliminary data.</text>
</comment>
<evidence type="ECO:0000256" key="1">
    <source>
        <dbReference type="ARBA" id="ARBA00004571"/>
    </source>
</evidence>
<evidence type="ECO:0000256" key="7">
    <source>
        <dbReference type="ARBA" id="ARBA00022729"/>
    </source>
</evidence>
<keyword evidence="8" id="KW-0408">Iron</keyword>
<organism evidence="18 19">
    <name type="scientific">Oxalicibacterium flavum</name>
    <dbReference type="NCBI Taxonomy" id="179467"/>
    <lineage>
        <taxon>Bacteria</taxon>
        <taxon>Pseudomonadati</taxon>
        <taxon>Pseudomonadota</taxon>
        <taxon>Betaproteobacteria</taxon>
        <taxon>Burkholderiales</taxon>
        <taxon>Oxalobacteraceae</taxon>
        <taxon>Oxalicibacterium</taxon>
    </lineage>
</organism>
<evidence type="ECO:0000256" key="10">
    <source>
        <dbReference type="ARBA" id="ARBA00023077"/>
    </source>
</evidence>
<keyword evidence="6 14" id="KW-0812">Transmembrane</keyword>
<dbReference type="Gene3D" id="3.55.50.30">
    <property type="match status" value="1"/>
</dbReference>
<dbReference type="EMBL" id="BMCG01000002">
    <property type="protein sequence ID" value="GGC02501.1"/>
    <property type="molecule type" value="Genomic_DNA"/>
</dbReference>
<sequence>MKRLSRLTLPLLRPTVAALCIAAAYPSFMHAAHAQAVAGARQSFDIPAGPLDATLTRIARQGGQVLSVPPELVRGLRAPAVQGELTSSEAYAQALRGSGLEMTVGGSGTLTVRQAPAAAGDAVLPAVSVTTQAETVGYVARRSSAGTKTDTPLVEIPQSVSVITAQEMRDRNAQSVAQAIQYTPGVQVNNFGGNEIRNDWVVLRGFDAKLTGDYRDGMSQMPYDQLRARTPAYGLERVEVVRGPSSVLFGQVEPGGIVNRVTKRPQAERLREVEVQLGSFDHRQVGVDIGDALDADGKLLYRLTALVRDSKTQDRYDAGHRYQDDTVYLAPSFSWRISPDTAVTVLASYQHDVNDGESRPIYPTRYLSGDYSFDRNERDVYSLAYFLDHRFNDTFSFRQSVRYQDGAIDLRNLYQLGLQADGHTMNRYAMTSHQNAHSLVMDNQLQANWSQGRLTHQVLAGIDYKMLDAYSWYRNGLAPSLDLLNPVYGQDIPMPTAAGTWLDQAERTTQLGFYLQDQIRFDDKWVLTLGARHDSARNRLDNRLPGAESSNVKSSKWTGRVAMAYVSDAGFVPYVSYATSFLPQAGTDPDGNAFKPTTGQQVEAGIKYQPKGSNSLATLSVFDLTQQNVLTTHPLYPTFNVQTGEINSKGVELELKTELSKSVNVAASYTYNDVEVTRSNTANLGKMPIVTPKNMASAWLNYTQHGGALDGLGLGIGVRYVGTTYVNVTNTLENDSATLFDASLRYGIGKWMLGLSANNLFDTETVVCRNSMLNCRYGIERSVLATASYRW</sequence>
<evidence type="ECO:0000256" key="6">
    <source>
        <dbReference type="ARBA" id="ARBA00022692"/>
    </source>
</evidence>
<evidence type="ECO:0000256" key="8">
    <source>
        <dbReference type="ARBA" id="ARBA00023004"/>
    </source>
</evidence>
<dbReference type="CDD" id="cd01347">
    <property type="entry name" value="ligand_gated_channel"/>
    <property type="match status" value="1"/>
</dbReference>
<keyword evidence="11 14" id="KW-0472">Membrane</keyword>
<dbReference type="FunFam" id="2.40.170.20:FF:000005">
    <property type="entry name" value="TonB-dependent siderophore receptor"/>
    <property type="match status" value="1"/>
</dbReference>
<dbReference type="AlphaFoldDB" id="A0A8J2UN53"/>
<keyword evidence="19" id="KW-1185">Reference proteome</keyword>
<dbReference type="GO" id="GO:0015891">
    <property type="term" value="P:siderophore transport"/>
    <property type="evidence" value="ECO:0007669"/>
    <property type="project" value="InterPro"/>
</dbReference>
<keyword evidence="5" id="KW-0410">Iron transport</keyword>
<feature type="domain" description="Secretin/TonB short N-terminal" evidence="17">
    <location>
        <begin position="64"/>
        <end position="115"/>
    </location>
</feature>
<evidence type="ECO:0000256" key="16">
    <source>
        <dbReference type="SAM" id="SignalP"/>
    </source>
</evidence>
<dbReference type="GO" id="GO:0038023">
    <property type="term" value="F:signaling receptor activity"/>
    <property type="evidence" value="ECO:0007669"/>
    <property type="project" value="InterPro"/>
</dbReference>
<dbReference type="NCBIfam" id="TIGR01783">
    <property type="entry name" value="TonB-siderophor"/>
    <property type="match status" value="1"/>
</dbReference>
<feature type="signal peptide" evidence="16">
    <location>
        <begin position="1"/>
        <end position="31"/>
    </location>
</feature>
<dbReference type="RefSeq" id="WP_229728705.1">
    <property type="nucleotide sequence ID" value="NZ_BMCG01000002.1"/>
</dbReference>
<comment type="subcellular location">
    <subcellularLocation>
        <location evidence="1 14">Cell outer membrane</location>
        <topology evidence="1 14">Multi-pass membrane protein</topology>
    </subcellularLocation>
</comment>
<protein>
    <submittedName>
        <fullName evidence="18">Ferric siderophore receptor</fullName>
    </submittedName>
</protein>
<dbReference type="Pfam" id="PF07715">
    <property type="entry name" value="Plug"/>
    <property type="match status" value="1"/>
</dbReference>
<evidence type="ECO:0000313" key="19">
    <source>
        <dbReference type="Proteomes" id="UP000620266"/>
    </source>
</evidence>
<dbReference type="InterPro" id="IPR011662">
    <property type="entry name" value="Secretin/TonB_short_N"/>
</dbReference>
<keyword evidence="9" id="KW-0406">Ion transport</keyword>
<evidence type="ECO:0000256" key="2">
    <source>
        <dbReference type="ARBA" id="ARBA00009810"/>
    </source>
</evidence>
<dbReference type="SMART" id="SM00965">
    <property type="entry name" value="STN"/>
    <property type="match status" value="1"/>
</dbReference>
<dbReference type="Gene3D" id="2.40.170.20">
    <property type="entry name" value="TonB-dependent receptor, beta-barrel domain"/>
    <property type="match status" value="1"/>
</dbReference>
<evidence type="ECO:0000256" key="5">
    <source>
        <dbReference type="ARBA" id="ARBA00022496"/>
    </source>
</evidence>
<name>A0A8J2UN53_9BURK</name>
<dbReference type="Gene3D" id="2.170.130.10">
    <property type="entry name" value="TonB-dependent receptor, plug domain"/>
    <property type="match status" value="1"/>
</dbReference>
<evidence type="ECO:0000256" key="14">
    <source>
        <dbReference type="PROSITE-ProRule" id="PRU01360"/>
    </source>
</evidence>
<evidence type="ECO:0000259" key="17">
    <source>
        <dbReference type="SMART" id="SM00965"/>
    </source>
</evidence>
<reference evidence="18" key="2">
    <citation type="submission" date="2020-09" db="EMBL/GenBank/DDBJ databases">
        <authorList>
            <person name="Sun Q."/>
            <person name="Sedlacek I."/>
        </authorList>
    </citation>
    <scope>NUCLEOTIDE SEQUENCE</scope>
    <source>
        <strain evidence="18">CCM 7086</strain>
    </source>
</reference>
<evidence type="ECO:0000256" key="12">
    <source>
        <dbReference type="ARBA" id="ARBA00023170"/>
    </source>
</evidence>
<dbReference type="PANTHER" id="PTHR32552:SF68">
    <property type="entry name" value="FERRICHROME OUTER MEMBRANE TRANSPORTER_PHAGE RECEPTOR"/>
    <property type="match status" value="1"/>
</dbReference>
<comment type="similarity">
    <text evidence="2 14 15">Belongs to the TonB-dependent receptor family.</text>
</comment>
<dbReference type="Pfam" id="PF00593">
    <property type="entry name" value="TonB_dep_Rec_b-barrel"/>
    <property type="match status" value="1"/>
</dbReference>
<gene>
    <name evidence="18" type="primary">bfrF</name>
    <name evidence="18" type="ORF">GCM10007205_09740</name>
</gene>
<dbReference type="GO" id="GO:0015344">
    <property type="term" value="F:siderophore uptake transmembrane transporter activity"/>
    <property type="evidence" value="ECO:0007669"/>
    <property type="project" value="TreeGrafter"/>
</dbReference>
<reference evidence="18" key="1">
    <citation type="journal article" date="2014" name="Int. J. Syst. Evol. Microbiol.">
        <title>Complete genome sequence of Corynebacterium casei LMG S-19264T (=DSM 44701T), isolated from a smear-ripened cheese.</title>
        <authorList>
            <consortium name="US DOE Joint Genome Institute (JGI-PGF)"/>
            <person name="Walter F."/>
            <person name="Albersmeier A."/>
            <person name="Kalinowski J."/>
            <person name="Ruckert C."/>
        </authorList>
    </citation>
    <scope>NUCLEOTIDE SEQUENCE</scope>
    <source>
        <strain evidence="18">CCM 7086</strain>
    </source>
</reference>
<keyword evidence="12 18" id="KW-0675">Receptor</keyword>
<dbReference type="InterPro" id="IPR037066">
    <property type="entry name" value="Plug_dom_sf"/>
</dbReference>
<keyword evidence="4 14" id="KW-1134">Transmembrane beta strand</keyword>
<keyword evidence="13 14" id="KW-0998">Cell outer membrane</keyword>
<keyword evidence="7 16" id="KW-0732">Signal</keyword>
<dbReference type="InterPro" id="IPR010105">
    <property type="entry name" value="TonB_sidphr_rcpt"/>
</dbReference>
<dbReference type="InterPro" id="IPR036942">
    <property type="entry name" value="Beta-barrel_TonB_sf"/>
</dbReference>
<keyword evidence="3 14" id="KW-0813">Transport</keyword>
<feature type="chain" id="PRO_5035182536" evidence="16">
    <location>
        <begin position="32"/>
        <end position="791"/>
    </location>
</feature>
<proteinExistence type="inferred from homology"/>
<evidence type="ECO:0000256" key="11">
    <source>
        <dbReference type="ARBA" id="ARBA00023136"/>
    </source>
</evidence>
<evidence type="ECO:0000256" key="9">
    <source>
        <dbReference type="ARBA" id="ARBA00023065"/>
    </source>
</evidence>
<dbReference type="SUPFAM" id="SSF56935">
    <property type="entry name" value="Porins"/>
    <property type="match status" value="1"/>
</dbReference>
<evidence type="ECO:0000256" key="15">
    <source>
        <dbReference type="RuleBase" id="RU003357"/>
    </source>
</evidence>
<evidence type="ECO:0000256" key="4">
    <source>
        <dbReference type="ARBA" id="ARBA00022452"/>
    </source>
</evidence>
<accession>A0A8J2UN53</accession>
<dbReference type="GO" id="GO:0009279">
    <property type="term" value="C:cell outer membrane"/>
    <property type="evidence" value="ECO:0007669"/>
    <property type="project" value="UniProtKB-SubCell"/>
</dbReference>
<dbReference type="PROSITE" id="PS52016">
    <property type="entry name" value="TONB_DEPENDENT_REC_3"/>
    <property type="match status" value="1"/>
</dbReference>
<evidence type="ECO:0000313" key="18">
    <source>
        <dbReference type="EMBL" id="GGC02501.1"/>
    </source>
</evidence>
<dbReference type="PANTHER" id="PTHR32552">
    <property type="entry name" value="FERRICHROME IRON RECEPTOR-RELATED"/>
    <property type="match status" value="1"/>
</dbReference>
<dbReference type="InterPro" id="IPR012910">
    <property type="entry name" value="Plug_dom"/>
</dbReference>
<dbReference type="Proteomes" id="UP000620266">
    <property type="component" value="Unassembled WGS sequence"/>
</dbReference>